<evidence type="ECO:0000256" key="1">
    <source>
        <dbReference type="SAM" id="MobiDB-lite"/>
    </source>
</evidence>
<protein>
    <submittedName>
        <fullName evidence="2">Oidioi.mRNA.OKI2018_I69.PAR.g9828.t1.cds</fullName>
    </submittedName>
</protein>
<proteinExistence type="predicted"/>
<gene>
    <name evidence="2" type="ORF">OKIOD_LOCUS1386</name>
</gene>
<feature type="region of interest" description="Disordered" evidence="1">
    <location>
        <begin position="51"/>
        <end position="72"/>
    </location>
</feature>
<sequence length="72" mass="8344">MFKTFSFVEFAQEIEGTKMNQSHSSHLQKALGSLEPVRVPFDPRASLFNAKNRKERATDNSRARNLREKFSE</sequence>
<dbReference type="EMBL" id="OU015568">
    <property type="protein sequence ID" value="CAG5081274.1"/>
    <property type="molecule type" value="Genomic_DNA"/>
</dbReference>
<dbReference type="Proteomes" id="UP001158576">
    <property type="component" value="Chromosome PAR"/>
</dbReference>
<evidence type="ECO:0000313" key="3">
    <source>
        <dbReference type="Proteomes" id="UP001158576"/>
    </source>
</evidence>
<evidence type="ECO:0000313" key="2">
    <source>
        <dbReference type="EMBL" id="CAG5081274.1"/>
    </source>
</evidence>
<reference evidence="2 3" key="1">
    <citation type="submission" date="2021-04" db="EMBL/GenBank/DDBJ databases">
        <authorList>
            <person name="Bliznina A."/>
        </authorList>
    </citation>
    <scope>NUCLEOTIDE SEQUENCE [LARGE SCALE GENOMIC DNA]</scope>
</reference>
<feature type="compositionally biased region" description="Basic and acidic residues" evidence="1">
    <location>
        <begin position="55"/>
        <end position="72"/>
    </location>
</feature>
<accession>A0ABN7RV97</accession>
<keyword evidence="3" id="KW-1185">Reference proteome</keyword>
<organism evidence="2 3">
    <name type="scientific">Oikopleura dioica</name>
    <name type="common">Tunicate</name>
    <dbReference type="NCBI Taxonomy" id="34765"/>
    <lineage>
        <taxon>Eukaryota</taxon>
        <taxon>Metazoa</taxon>
        <taxon>Chordata</taxon>
        <taxon>Tunicata</taxon>
        <taxon>Appendicularia</taxon>
        <taxon>Copelata</taxon>
        <taxon>Oikopleuridae</taxon>
        <taxon>Oikopleura</taxon>
    </lineage>
</organism>
<name>A0ABN7RV97_OIKDI</name>